<evidence type="ECO:0000256" key="3">
    <source>
        <dbReference type="SAM" id="SignalP"/>
    </source>
</evidence>
<feature type="signal peptide" evidence="3">
    <location>
        <begin position="1"/>
        <end position="25"/>
    </location>
</feature>
<keyword evidence="6" id="KW-1185">Reference proteome</keyword>
<dbReference type="InterPro" id="IPR051010">
    <property type="entry name" value="BCAA_transport"/>
</dbReference>
<dbReference type="Gene3D" id="3.40.50.2300">
    <property type="match status" value="2"/>
</dbReference>
<accession>A0A366H7T6</accession>
<protein>
    <submittedName>
        <fullName evidence="5">Amino acid/amide ABC transporter substrate-binding protein (HAAT family)</fullName>
    </submittedName>
</protein>
<keyword evidence="2 3" id="KW-0732">Signal</keyword>
<dbReference type="InterPro" id="IPR028082">
    <property type="entry name" value="Peripla_BP_I"/>
</dbReference>
<feature type="domain" description="Leucine-binding protein" evidence="4">
    <location>
        <begin position="33"/>
        <end position="376"/>
    </location>
</feature>
<dbReference type="AlphaFoldDB" id="A0A366H7T6"/>
<dbReference type="InterPro" id="IPR028081">
    <property type="entry name" value="Leu-bd"/>
</dbReference>
<dbReference type="Pfam" id="PF13458">
    <property type="entry name" value="Peripla_BP_6"/>
    <property type="match status" value="1"/>
</dbReference>
<evidence type="ECO:0000259" key="4">
    <source>
        <dbReference type="Pfam" id="PF13458"/>
    </source>
</evidence>
<evidence type="ECO:0000313" key="6">
    <source>
        <dbReference type="Proteomes" id="UP000253628"/>
    </source>
</evidence>
<dbReference type="PANTHER" id="PTHR30483:SF38">
    <property type="entry name" value="BLR7848 PROTEIN"/>
    <property type="match status" value="1"/>
</dbReference>
<reference evidence="5 6" key="1">
    <citation type="submission" date="2018-06" db="EMBL/GenBank/DDBJ databases">
        <title>Genomic Encyclopedia of Type Strains, Phase IV (KMG-IV): sequencing the most valuable type-strain genomes for metagenomic binning, comparative biology and taxonomic classification.</title>
        <authorList>
            <person name="Goeker M."/>
        </authorList>
    </citation>
    <scope>NUCLEOTIDE SEQUENCE [LARGE SCALE GENOMIC DNA]</scope>
    <source>
        <strain evidence="5 6">DSM 25520</strain>
    </source>
</reference>
<dbReference type="PANTHER" id="PTHR30483">
    <property type="entry name" value="LEUCINE-SPECIFIC-BINDING PROTEIN"/>
    <property type="match status" value="1"/>
</dbReference>
<name>A0A366H7T6_9BURK</name>
<feature type="chain" id="PRO_5016679447" evidence="3">
    <location>
        <begin position="26"/>
        <end position="392"/>
    </location>
</feature>
<evidence type="ECO:0000256" key="1">
    <source>
        <dbReference type="ARBA" id="ARBA00010062"/>
    </source>
</evidence>
<dbReference type="SUPFAM" id="SSF53822">
    <property type="entry name" value="Periplasmic binding protein-like I"/>
    <property type="match status" value="1"/>
</dbReference>
<comment type="similarity">
    <text evidence="1">Belongs to the leucine-binding protein family.</text>
</comment>
<dbReference type="RefSeq" id="WP_170139917.1">
    <property type="nucleotide sequence ID" value="NZ_JACCEU010000008.1"/>
</dbReference>
<gene>
    <name evidence="5" type="ORF">DFR37_10726</name>
</gene>
<proteinExistence type="inferred from homology"/>
<dbReference type="EMBL" id="QNRQ01000007">
    <property type="protein sequence ID" value="RBP38262.1"/>
    <property type="molecule type" value="Genomic_DNA"/>
</dbReference>
<evidence type="ECO:0000256" key="2">
    <source>
        <dbReference type="ARBA" id="ARBA00022729"/>
    </source>
</evidence>
<dbReference type="Proteomes" id="UP000253628">
    <property type="component" value="Unassembled WGS sequence"/>
</dbReference>
<organism evidence="5 6">
    <name type="scientific">Eoetvoesiella caeni</name>
    <dbReference type="NCBI Taxonomy" id="645616"/>
    <lineage>
        <taxon>Bacteria</taxon>
        <taxon>Pseudomonadati</taxon>
        <taxon>Pseudomonadota</taxon>
        <taxon>Betaproteobacteria</taxon>
        <taxon>Burkholderiales</taxon>
        <taxon>Alcaligenaceae</taxon>
        <taxon>Eoetvoesiella</taxon>
    </lineage>
</organism>
<sequence>MKLINYIGAVACALLTISGAQTAQAADTYDIDVVLPLTGGAAFLGKGEQRALELLQKMENEKGGIHGRQINFVFHDDQTQPQTAVPLFNQIKAAKPAVVLGSAISSVCNAMAPLVKSRGPVNYCFSPSLYPESGSYVFSSSISTKALAQGLLTYFGDKGWTKIGLLTSTDATGQDAYRNIQELMKSGKYDKLSIVSEQQFNAKDMSASAQIQRIKGANPDVVIAWSTGGPIGTVFKAIRDAGLDVPIATTDGNMTYEQMKQYAAFLPKELYIPSPEWPKSDLLKVSDDVAASKKAFFDAYDQANAKPDGPSTFAWDPALLIIEALKKLPENATAEDLRKYLASLQGFAGINGVYDFKKFPQRGLGSDNVVVTRWDPKADHWAVVSKAGGGAL</sequence>
<comment type="caution">
    <text evidence="5">The sequence shown here is derived from an EMBL/GenBank/DDBJ whole genome shotgun (WGS) entry which is preliminary data.</text>
</comment>
<evidence type="ECO:0000313" key="5">
    <source>
        <dbReference type="EMBL" id="RBP38262.1"/>
    </source>
</evidence>